<dbReference type="HOGENOM" id="CLU_006493_6_2_11"/>
<dbReference type="OrthoDB" id="3518032at2"/>
<comment type="cofactor">
    <cofactor evidence="1 4">
        <name>pyridoxal 5'-phosphate</name>
        <dbReference type="ChEBI" id="CHEBI:597326"/>
    </cofactor>
</comment>
<keyword evidence="8" id="KW-1185">Reference proteome</keyword>
<dbReference type="SUPFAM" id="SSF56752">
    <property type="entry name" value="D-aminoacid aminotransferase-like PLP-dependent enzymes"/>
    <property type="match status" value="1"/>
</dbReference>
<dbReference type="Gene3D" id="3.60.120.10">
    <property type="entry name" value="Anthranilate synthase"/>
    <property type="match status" value="1"/>
</dbReference>
<dbReference type="InterPro" id="IPR005801">
    <property type="entry name" value="ADC_synthase"/>
</dbReference>
<dbReference type="EMBL" id="CP001854">
    <property type="protein sequence ID" value="ADB49602.1"/>
    <property type="molecule type" value="Genomic_DNA"/>
</dbReference>
<feature type="region of interest" description="Disordered" evidence="5">
    <location>
        <begin position="687"/>
        <end position="707"/>
    </location>
</feature>
<dbReference type="PANTHER" id="PTHR11236">
    <property type="entry name" value="AMINOBENZOATE/ANTHRANILATE SYNTHASE"/>
    <property type="match status" value="1"/>
</dbReference>
<dbReference type="SUPFAM" id="SSF56322">
    <property type="entry name" value="ADC synthase"/>
    <property type="match status" value="1"/>
</dbReference>
<evidence type="ECO:0000313" key="7">
    <source>
        <dbReference type="EMBL" id="ADB49602.1"/>
    </source>
</evidence>
<proteinExistence type="inferred from homology"/>
<dbReference type="InterPro" id="IPR019999">
    <property type="entry name" value="Anth_synth_I-like"/>
</dbReference>
<name>D3FDM8_CONWI</name>
<dbReference type="STRING" id="469383.Cwoe_1171"/>
<dbReference type="InterPro" id="IPR001544">
    <property type="entry name" value="Aminotrans_IV"/>
</dbReference>
<evidence type="ECO:0000256" key="1">
    <source>
        <dbReference type="ARBA" id="ARBA00001933"/>
    </source>
</evidence>
<dbReference type="InterPro" id="IPR018300">
    <property type="entry name" value="Aminotrans_IV_CS"/>
</dbReference>
<reference evidence="7 8" key="1">
    <citation type="journal article" date="2010" name="Stand. Genomic Sci.">
        <title>Complete genome sequence of Conexibacter woesei type strain (ID131577).</title>
        <authorList>
            <person name="Pukall R."/>
            <person name="Lapidus A."/>
            <person name="Glavina Del Rio T."/>
            <person name="Copeland A."/>
            <person name="Tice H."/>
            <person name="Cheng J.-F."/>
            <person name="Lucas S."/>
            <person name="Chen F."/>
            <person name="Nolan M."/>
            <person name="Bruce D."/>
            <person name="Goodwin L."/>
            <person name="Pitluck S."/>
            <person name="Mavromatis K."/>
            <person name="Ivanova N."/>
            <person name="Ovchinnikova G."/>
            <person name="Pati A."/>
            <person name="Chen A."/>
            <person name="Palaniappan K."/>
            <person name="Land M."/>
            <person name="Hauser L."/>
            <person name="Chang Y.-J."/>
            <person name="Jeffries C.D."/>
            <person name="Chain P."/>
            <person name="Meincke L."/>
            <person name="Sims D."/>
            <person name="Brettin T."/>
            <person name="Detter J.C."/>
            <person name="Rohde M."/>
            <person name="Goeker M."/>
            <person name="Bristow J."/>
            <person name="Eisen J.A."/>
            <person name="Markowitz V."/>
            <person name="Kyrpides N.C."/>
            <person name="Klenk H.-P."/>
            <person name="Hugenholtz P."/>
        </authorList>
    </citation>
    <scope>NUCLEOTIDE SEQUENCE [LARGE SCALE GENOMIC DNA]</scope>
    <source>
        <strain evidence="8">DSM 14684 / CIP 108061 / JCM 11494 / NBRC 100937 / ID131577</strain>
    </source>
</reference>
<dbReference type="GO" id="GO:0046820">
    <property type="term" value="F:4-amino-4-deoxychorismate synthase activity"/>
    <property type="evidence" value="ECO:0007669"/>
    <property type="project" value="TreeGrafter"/>
</dbReference>
<evidence type="ECO:0000256" key="2">
    <source>
        <dbReference type="ARBA" id="ARBA00009320"/>
    </source>
</evidence>
<dbReference type="Gene3D" id="3.20.10.10">
    <property type="entry name" value="D-amino Acid Aminotransferase, subunit A, domain 2"/>
    <property type="match status" value="1"/>
</dbReference>
<evidence type="ECO:0000313" key="8">
    <source>
        <dbReference type="Proteomes" id="UP000008229"/>
    </source>
</evidence>
<dbReference type="InterPro" id="IPR015890">
    <property type="entry name" value="Chorismate_C"/>
</dbReference>
<dbReference type="PRINTS" id="PR00095">
    <property type="entry name" value="ANTSNTHASEI"/>
</dbReference>
<dbReference type="Gene3D" id="3.30.470.10">
    <property type="match status" value="1"/>
</dbReference>
<evidence type="ECO:0000259" key="6">
    <source>
        <dbReference type="Pfam" id="PF00425"/>
    </source>
</evidence>
<sequence>MTVVRLLRVPLPVDCSPEAALRALGGDAWPFALTGRWAGGGAIVGSEPLHVAEPGEDPFALLDALPDVAPADGAGKDAAGAADAVGGGWFGWLGYGLGARVERLPPPPPRPAALPPFQLAYYDHVLHLDAAGRWWFEALATSDRRPHLDARLARLRDLLSRPALVSHSDTNPGQPPEFRVAGGGAGAHVAAVAECRERIAAGEIFQANVCLRLESAWEGDVAELFARASARLRPAYGAAFPAPWGGIASLSPELFLRRRGRAVETAPIKGTIARADGADAARDSDAARASLNASVKDHAEHVMIVDLMRNDLGRVGVYGSIEAAPTPEAQAHPGVWHLVSRVQGTLRPDVGDGDLLRATFPPGSVTGAPKVQAMHVIAALEGTGREVYTGAIGYASPLAGLELNVAIRTFEARDGRLWLGAGGGIVADSDPARELEECLVKARPLVAAIGGAIETTPLGVLRTASSTTAPALDRRRARPDPAAGVFETLLVRDGVALHAAEHVARLAHSAERLYGLPLPDDLAERVTAASEGAGGVRLRVVAVPSRGRLDVTLALAPNPRRQLPVVLAPFTLSGGLGAHKWLDRQLLDTLAQQAGGATPLLLDGDGSVLEAAWANVFAIEEERLLTPPADGRILPGVTRALLLDAAEEAGLTAVEQPLRLDDLAAADAVLLSSSAALVVPARLAREPGADERAAGERGADEPGTDERAARLTRRLLRAVEARSAPVSGARTD</sequence>
<dbReference type="InterPro" id="IPR043131">
    <property type="entry name" value="BCAT-like_N"/>
</dbReference>
<dbReference type="InterPro" id="IPR043132">
    <property type="entry name" value="BCAT-like_C"/>
</dbReference>
<evidence type="ECO:0000256" key="3">
    <source>
        <dbReference type="ARBA" id="ARBA00022898"/>
    </source>
</evidence>
<dbReference type="PROSITE" id="PS00770">
    <property type="entry name" value="AA_TRANSFER_CLASS_4"/>
    <property type="match status" value="1"/>
</dbReference>
<dbReference type="GO" id="GO:0000162">
    <property type="term" value="P:L-tryptophan biosynthetic process"/>
    <property type="evidence" value="ECO:0007669"/>
    <property type="project" value="TreeGrafter"/>
</dbReference>
<dbReference type="eggNOG" id="COG0147">
    <property type="taxonomic scope" value="Bacteria"/>
</dbReference>
<dbReference type="Proteomes" id="UP000008229">
    <property type="component" value="Chromosome"/>
</dbReference>
<gene>
    <name evidence="7" type="ordered locus">Cwoe_1171</name>
</gene>
<dbReference type="eggNOG" id="COG0115">
    <property type="taxonomic scope" value="Bacteria"/>
</dbReference>
<dbReference type="InterPro" id="IPR036038">
    <property type="entry name" value="Aminotransferase-like"/>
</dbReference>
<dbReference type="CDD" id="cd00449">
    <property type="entry name" value="PLPDE_IV"/>
    <property type="match status" value="1"/>
</dbReference>
<dbReference type="Pfam" id="PF00425">
    <property type="entry name" value="Chorismate_bind"/>
    <property type="match status" value="1"/>
</dbReference>
<dbReference type="Pfam" id="PF01063">
    <property type="entry name" value="Aminotran_4"/>
    <property type="match status" value="1"/>
</dbReference>
<protein>
    <submittedName>
        <fullName evidence="7">Chorismate binding-like protein</fullName>
    </submittedName>
</protein>
<evidence type="ECO:0000256" key="4">
    <source>
        <dbReference type="RuleBase" id="RU004516"/>
    </source>
</evidence>
<dbReference type="RefSeq" id="WP_012932653.1">
    <property type="nucleotide sequence ID" value="NC_013739.1"/>
</dbReference>
<evidence type="ECO:0000256" key="5">
    <source>
        <dbReference type="SAM" id="MobiDB-lite"/>
    </source>
</evidence>
<dbReference type="KEGG" id="cwo:Cwoe_1171"/>
<keyword evidence="3 4" id="KW-0663">Pyridoxal phosphate</keyword>
<dbReference type="AlphaFoldDB" id="D3FDM8"/>
<organism evidence="7 8">
    <name type="scientific">Conexibacter woesei (strain DSM 14684 / CCUG 47730 / CIP 108061 / JCM 11494 / NBRC 100937 / ID131577)</name>
    <dbReference type="NCBI Taxonomy" id="469383"/>
    <lineage>
        <taxon>Bacteria</taxon>
        <taxon>Bacillati</taxon>
        <taxon>Actinomycetota</taxon>
        <taxon>Thermoleophilia</taxon>
        <taxon>Solirubrobacterales</taxon>
        <taxon>Conexibacteraceae</taxon>
        <taxon>Conexibacter</taxon>
    </lineage>
</organism>
<reference evidence="8" key="2">
    <citation type="submission" date="2010-01" db="EMBL/GenBank/DDBJ databases">
        <title>The complete genome of Conexibacter woesei DSM 14684.</title>
        <authorList>
            <consortium name="US DOE Joint Genome Institute (JGI-PGF)"/>
            <person name="Lucas S."/>
            <person name="Copeland A."/>
            <person name="Lapidus A."/>
            <person name="Glavina del Rio T."/>
            <person name="Dalin E."/>
            <person name="Tice H."/>
            <person name="Bruce D."/>
            <person name="Goodwin L."/>
            <person name="Pitluck S."/>
            <person name="Kyrpides N."/>
            <person name="Mavromatis K."/>
            <person name="Ivanova N."/>
            <person name="Mikhailova N."/>
            <person name="Chertkov O."/>
            <person name="Brettin T."/>
            <person name="Detter J.C."/>
            <person name="Han C."/>
            <person name="Larimer F."/>
            <person name="Land M."/>
            <person name="Hauser L."/>
            <person name="Markowitz V."/>
            <person name="Cheng J.-F."/>
            <person name="Hugenholtz P."/>
            <person name="Woyke T."/>
            <person name="Wu D."/>
            <person name="Pukall R."/>
            <person name="Steenblock K."/>
            <person name="Schneider S."/>
            <person name="Klenk H.-P."/>
            <person name="Eisen J.A."/>
        </authorList>
    </citation>
    <scope>NUCLEOTIDE SEQUENCE [LARGE SCALE GENOMIC DNA]</scope>
    <source>
        <strain evidence="8">DSM 14684 / CIP 108061 / JCM 11494 / NBRC 100937 / ID131577</strain>
    </source>
</reference>
<dbReference type="PANTHER" id="PTHR11236:SF50">
    <property type="entry name" value="AMINODEOXYCHORISMATE SYNTHASE COMPONENT 1"/>
    <property type="match status" value="1"/>
</dbReference>
<feature type="domain" description="Chorismate-utilising enzyme C-terminal" evidence="6">
    <location>
        <begin position="188"/>
        <end position="441"/>
    </location>
</feature>
<comment type="similarity">
    <text evidence="2">Belongs to the class-IV pyridoxal-phosphate-dependent aminotransferase family.</text>
</comment>
<accession>D3FDM8</accession>